<evidence type="ECO:0000313" key="1">
    <source>
        <dbReference type="EMBL" id="GBR53191.1"/>
    </source>
</evidence>
<keyword evidence="2" id="KW-1185">Reference proteome</keyword>
<name>A0ABQ0QQC5_9PROT</name>
<evidence type="ECO:0000313" key="2">
    <source>
        <dbReference type="Proteomes" id="UP001062632"/>
    </source>
</evidence>
<accession>A0ABQ0QQC5</accession>
<comment type="caution">
    <text evidence="1">The sequence shown here is derived from an EMBL/GenBank/DDBJ whole genome shotgun (WGS) entry which is preliminary data.</text>
</comment>
<protein>
    <recommendedName>
        <fullName evidence="3">Secreted protein</fullName>
    </recommendedName>
</protein>
<sequence>MLLWLLFQYSLCLRQLFPVPLYLMHKLMAGVAREEAMPVPAGAVVTPVGEAVRQQWVDGIVTTTLVQLSVVS</sequence>
<evidence type="ECO:0008006" key="3">
    <source>
        <dbReference type="Google" id="ProtNLM"/>
    </source>
</evidence>
<proteinExistence type="predicted"/>
<gene>
    <name evidence="1" type="ORF">AA106555_1202</name>
</gene>
<reference evidence="1 2" key="1">
    <citation type="submission" date="2013-04" db="EMBL/GenBank/DDBJ databases">
        <title>The genome sequencing project of 58 acetic acid bacteria.</title>
        <authorList>
            <person name="Okamoto-Kainuma A."/>
            <person name="Ishikawa M."/>
            <person name="Umino S."/>
            <person name="Koizumi Y."/>
            <person name="Shiwa Y."/>
            <person name="Yoshikawa H."/>
            <person name="Matsutani M."/>
            <person name="Matsushita K."/>
        </authorList>
    </citation>
    <scope>NUCLEOTIDE SEQUENCE [LARGE SCALE GENOMIC DNA]</scope>
    <source>
        <strain evidence="1 2">NBRC 106555</strain>
    </source>
</reference>
<organism evidence="1 2">
    <name type="scientific">Neokomagataea thailandica NBRC 106555</name>
    <dbReference type="NCBI Taxonomy" id="1223520"/>
    <lineage>
        <taxon>Bacteria</taxon>
        <taxon>Pseudomonadati</taxon>
        <taxon>Pseudomonadota</taxon>
        <taxon>Alphaproteobacteria</taxon>
        <taxon>Acetobacterales</taxon>
        <taxon>Acetobacteraceae</taxon>
        <taxon>Neokomagataea</taxon>
    </lineage>
</organism>
<dbReference type="EMBL" id="BAQC01000030">
    <property type="protein sequence ID" value="GBR53191.1"/>
    <property type="molecule type" value="Genomic_DNA"/>
</dbReference>
<dbReference type="Proteomes" id="UP001062632">
    <property type="component" value="Unassembled WGS sequence"/>
</dbReference>